<feature type="compositionally biased region" description="Low complexity" evidence="3">
    <location>
        <begin position="193"/>
        <end position="207"/>
    </location>
</feature>
<dbReference type="PROSITE" id="PS51088">
    <property type="entry name" value="TEA_2"/>
    <property type="match status" value="1"/>
</dbReference>
<keyword evidence="6" id="KW-1185">Reference proteome</keyword>
<evidence type="ECO:0000256" key="2">
    <source>
        <dbReference type="PROSITE-ProRule" id="PRU00505"/>
    </source>
</evidence>
<feature type="region of interest" description="Disordered" evidence="3">
    <location>
        <begin position="458"/>
        <end position="477"/>
    </location>
</feature>
<reference evidence="6" key="2">
    <citation type="submission" date="2015-01" db="EMBL/GenBank/DDBJ databases">
        <title>Evolutionary Origins and Diversification of the Mycorrhizal Mutualists.</title>
        <authorList>
            <consortium name="DOE Joint Genome Institute"/>
            <consortium name="Mycorrhizal Genomics Consortium"/>
            <person name="Kohler A."/>
            <person name="Kuo A."/>
            <person name="Nagy L.G."/>
            <person name="Floudas D."/>
            <person name="Copeland A."/>
            <person name="Barry K.W."/>
            <person name="Cichocki N."/>
            <person name="Veneault-Fourrey C."/>
            <person name="LaButti K."/>
            <person name="Lindquist E.A."/>
            <person name="Lipzen A."/>
            <person name="Lundell T."/>
            <person name="Morin E."/>
            <person name="Murat C."/>
            <person name="Riley R."/>
            <person name="Ohm R."/>
            <person name="Sun H."/>
            <person name="Tunlid A."/>
            <person name="Henrissat B."/>
            <person name="Grigoriev I.V."/>
            <person name="Hibbett D.S."/>
            <person name="Martin F."/>
        </authorList>
    </citation>
    <scope>NUCLEOTIDE SEQUENCE [LARGE SCALE GENOMIC DNA]</scope>
    <source>
        <strain evidence="6">UH-Slu-Lm8-n1</strain>
    </source>
</reference>
<evidence type="ECO:0000256" key="3">
    <source>
        <dbReference type="SAM" id="MobiDB-lite"/>
    </source>
</evidence>
<dbReference type="STRING" id="930992.A0A0D0BBD6"/>
<feature type="domain" description="TEA" evidence="4">
    <location>
        <begin position="39"/>
        <end position="107"/>
    </location>
</feature>
<feature type="compositionally biased region" description="Polar residues" evidence="3">
    <location>
        <begin position="91"/>
        <end position="101"/>
    </location>
</feature>
<dbReference type="SMART" id="SM00426">
    <property type="entry name" value="TEA"/>
    <property type="match status" value="1"/>
</dbReference>
<evidence type="ECO:0000256" key="1">
    <source>
        <dbReference type="ARBA" id="ARBA00008421"/>
    </source>
</evidence>
<evidence type="ECO:0000313" key="5">
    <source>
        <dbReference type="EMBL" id="KIK43582.1"/>
    </source>
</evidence>
<accession>A0A0D0BBD6</accession>
<feature type="region of interest" description="Disordered" evidence="3">
    <location>
        <begin position="85"/>
        <end position="230"/>
    </location>
</feature>
<evidence type="ECO:0000313" key="6">
    <source>
        <dbReference type="Proteomes" id="UP000054485"/>
    </source>
</evidence>
<feature type="compositionally biased region" description="Basic and acidic residues" evidence="3">
    <location>
        <begin position="102"/>
        <end position="126"/>
    </location>
</feature>
<comment type="similarity">
    <text evidence="1">Belongs to the TEC1 family.</text>
</comment>
<dbReference type="InParanoid" id="A0A0D0BBD6"/>
<dbReference type="Proteomes" id="UP000054485">
    <property type="component" value="Unassembled WGS sequence"/>
</dbReference>
<feature type="DNA-binding region" description="TEA" evidence="2">
    <location>
        <begin position="39"/>
        <end position="107"/>
    </location>
</feature>
<dbReference type="OrthoDB" id="10006572at2759"/>
<protein>
    <recommendedName>
        <fullName evidence="4">TEA domain-containing protein</fullName>
    </recommendedName>
</protein>
<dbReference type="EMBL" id="KN835209">
    <property type="protein sequence ID" value="KIK43582.1"/>
    <property type="molecule type" value="Genomic_DNA"/>
</dbReference>
<dbReference type="HOGENOM" id="CLU_036087_2_1_1"/>
<feature type="compositionally biased region" description="Low complexity" evidence="3">
    <location>
        <begin position="127"/>
        <end position="157"/>
    </location>
</feature>
<feature type="region of interest" description="Disordered" evidence="3">
    <location>
        <begin position="1"/>
        <end position="23"/>
    </location>
</feature>
<dbReference type="Gene3D" id="6.10.20.40">
    <property type="entry name" value="TEA/ATTS domain"/>
    <property type="match status" value="1"/>
</dbReference>
<organism evidence="5 6">
    <name type="scientific">Suillus luteus UH-Slu-Lm8-n1</name>
    <dbReference type="NCBI Taxonomy" id="930992"/>
    <lineage>
        <taxon>Eukaryota</taxon>
        <taxon>Fungi</taxon>
        <taxon>Dikarya</taxon>
        <taxon>Basidiomycota</taxon>
        <taxon>Agaricomycotina</taxon>
        <taxon>Agaricomycetes</taxon>
        <taxon>Agaricomycetidae</taxon>
        <taxon>Boletales</taxon>
        <taxon>Suillineae</taxon>
        <taxon>Suillaceae</taxon>
        <taxon>Suillus</taxon>
    </lineage>
</organism>
<name>A0A0D0BBD6_9AGAM</name>
<sequence length="477" mass="53048">MTSPRGSDTTSPRPASPSQETEDILRTIMKVRKSWKTLKGNTEPVWPPRLEAMMLKGLQEYGPAAHSRFPQRNQFISDYIYRKTGKHRSSKQIGSRLQQFKDTSEGRELIDSLTRSEADSSRRYSHNESNPSPSPSPSSLYSKSSKSSNDNSPTCSSTGASISSEQYRDMSSSKRNHLPDTRTPVYIDILPGPSSSSSRSRAPFSASYKPPQGVAAHTSSNTPRPIRDIDPTVTFVSPSTVIGKSSYIVLLDGAPIHSEDTKLECVGPYFTGSCSDGPLLYSTALVPRYWETLCRSPDPTVYTIIQDVYRTPATGAPTRSSGRPRPVPIFSATYHFRYPVSVRTPTTSMSPHFAYQANSRLLANTISPDLHDPMRPLSFQNYPVSPNFPEQGRLQSYDDNTQNRLDEPFILDGSLENFCLDDFMTNIHDLPETTHNEMMAQSPSSSFSKNTRNYVSNLPNINEGGLLLTSPSEYVEK</sequence>
<dbReference type="GO" id="GO:0003700">
    <property type="term" value="F:DNA-binding transcription factor activity"/>
    <property type="evidence" value="ECO:0007669"/>
    <property type="project" value="InterPro"/>
</dbReference>
<dbReference type="InterPro" id="IPR000818">
    <property type="entry name" value="TEA/ATTS_dom"/>
</dbReference>
<reference evidence="5 6" key="1">
    <citation type="submission" date="2014-04" db="EMBL/GenBank/DDBJ databases">
        <authorList>
            <consortium name="DOE Joint Genome Institute"/>
            <person name="Kuo A."/>
            <person name="Ruytinx J."/>
            <person name="Rineau F."/>
            <person name="Colpaert J."/>
            <person name="Kohler A."/>
            <person name="Nagy L.G."/>
            <person name="Floudas D."/>
            <person name="Copeland A."/>
            <person name="Barry K.W."/>
            <person name="Cichocki N."/>
            <person name="Veneault-Fourrey C."/>
            <person name="LaButti K."/>
            <person name="Lindquist E.A."/>
            <person name="Lipzen A."/>
            <person name="Lundell T."/>
            <person name="Morin E."/>
            <person name="Murat C."/>
            <person name="Sun H."/>
            <person name="Tunlid A."/>
            <person name="Henrissat B."/>
            <person name="Grigoriev I.V."/>
            <person name="Hibbett D.S."/>
            <person name="Martin F."/>
            <person name="Nordberg H.P."/>
            <person name="Cantor M.N."/>
            <person name="Hua S.X."/>
        </authorList>
    </citation>
    <scope>NUCLEOTIDE SEQUENCE [LARGE SCALE GENOMIC DNA]</scope>
    <source>
        <strain evidence="5 6">UH-Slu-Lm8-n1</strain>
    </source>
</reference>
<evidence type="ECO:0000259" key="4">
    <source>
        <dbReference type="PROSITE" id="PS51088"/>
    </source>
</evidence>
<gene>
    <name evidence="5" type="ORF">CY34DRAFT_789993</name>
</gene>
<dbReference type="InterPro" id="IPR038096">
    <property type="entry name" value="TEA/ATTS_sf"/>
</dbReference>
<proteinExistence type="inferred from homology"/>
<dbReference type="AlphaFoldDB" id="A0A0D0BBD6"/>
<feature type="compositionally biased region" description="Polar residues" evidence="3">
    <location>
        <begin position="1"/>
        <end position="19"/>
    </location>
</feature>
<dbReference type="Pfam" id="PF01285">
    <property type="entry name" value="TEA"/>
    <property type="match status" value="1"/>
</dbReference>
<feature type="compositionally biased region" description="Basic and acidic residues" evidence="3">
    <location>
        <begin position="166"/>
        <end position="180"/>
    </location>
</feature>